<evidence type="ECO:0000256" key="8">
    <source>
        <dbReference type="SAM" id="MobiDB-lite"/>
    </source>
</evidence>
<proteinExistence type="inferred from homology"/>
<feature type="chain" id="PRO_5045409465" evidence="9">
    <location>
        <begin position="19"/>
        <end position="337"/>
    </location>
</feature>
<feature type="coiled-coil region" evidence="7">
    <location>
        <begin position="178"/>
        <end position="212"/>
    </location>
</feature>
<comment type="similarity">
    <text evidence="2">Belongs to the bacterial solute-binding protein 8 family.</text>
</comment>
<dbReference type="InterPro" id="IPR002491">
    <property type="entry name" value="ABC_transptr_periplasmic_BD"/>
</dbReference>
<gene>
    <name evidence="11" type="ORF">J2S08_003647</name>
</gene>
<evidence type="ECO:0000256" key="7">
    <source>
        <dbReference type="SAM" id="Coils"/>
    </source>
</evidence>
<dbReference type="EMBL" id="JAUSTT010000027">
    <property type="protein sequence ID" value="MDQ0177766.1"/>
    <property type="molecule type" value="Genomic_DNA"/>
</dbReference>
<name>A0ABT9WX59_9BACI</name>
<accession>A0ABT9WX59</accession>
<evidence type="ECO:0000259" key="10">
    <source>
        <dbReference type="PROSITE" id="PS50983"/>
    </source>
</evidence>
<comment type="subcellular location">
    <subcellularLocation>
        <location evidence="1">Cell membrane</location>
        <topology evidence="1">Lipid-anchor</topology>
    </subcellularLocation>
</comment>
<keyword evidence="6" id="KW-0449">Lipoprotein</keyword>
<dbReference type="PANTHER" id="PTHR30532">
    <property type="entry name" value="IRON III DICITRATE-BINDING PERIPLASMIC PROTEIN"/>
    <property type="match status" value="1"/>
</dbReference>
<dbReference type="InterPro" id="IPR051313">
    <property type="entry name" value="Bact_iron-sidero_bind"/>
</dbReference>
<feature type="signal peptide" evidence="9">
    <location>
        <begin position="1"/>
        <end position="18"/>
    </location>
</feature>
<organism evidence="11 12">
    <name type="scientific">Bacillus chungangensis</name>
    <dbReference type="NCBI Taxonomy" id="587633"/>
    <lineage>
        <taxon>Bacteria</taxon>
        <taxon>Bacillati</taxon>
        <taxon>Bacillota</taxon>
        <taxon>Bacilli</taxon>
        <taxon>Bacillales</taxon>
        <taxon>Bacillaceae</taxon>
        <taxon>Bacillus</taxon>
    </lineage>
</organism>
<protein>
    <submittedName>
        <fullName evidence="11">Iron complex transport system substrate-binding protein</fullName>
    </submittedName>
</protein>
<dbReference type="Gene3D" id="3.40.50.1980">
    <property type="entry name" value="Nitrogenase molybdenum iron protein domain"/>
    <property type="match status" value="2"/>
</dbReference>
<dbReference type="PANTHER" id="PTHR30532:SF10">
    <property type="entry name" value="IRON-UPTAKE SYSTEM-BINDING PROTEIN"/>
    <property type="match status" value="1"/>
</dbReference>
<dbReference type="SUPFAM" id="SSF53807">
    <property type="entry name" value="Helical backbone' metal receptor"/>
    <property type="match status" value="1"/>
</dbReference>
<evidence type="ECO:0000313" key="12">
    <source>
        <dbReference type="Proteomes" id="UP001223586"/>
    </source>
</evidence>
<evidence type="ECO:0000256" key="2">
    <source>
        <dbReference type="ARBA" id="ARBA00008814"/>
    </source>
</evidence>
<evidence type="ECO:0000256" key="9">
    <source>
        <dbReference type="SAM" id="SignalP"/>
    </source>
</evidence>
<comment type="caution">
    <text evidence="11">The sequence shown here is derived from an EMBL/GenBank/DDBJ whole genome shotgun (WGS) entry which is preliminary data.</text>
</comment>
<evidence type="ECO:0000256" key="6">
    <source>
        <dbReference type="ARBA" id="ARBA00023288"/>
    </source>
</evidence>
<dbReference type="Pfam" id="PF01497">
    <property type="entry name" value="Peripla_BP_2"/>
    <property type="match status" value="1"/>
</dbReference>
<feature type="domain" description="Fe/B12 periplasmic-binding" evidence="10">
    <location>
        <begin position="79"/>
        <end position="337"/>
    </location>
</feature>
<evidence type="ECO:0000256" key="5">
    <source>
        <dbReference type="ARBA" id="ARBA00023139"/>
    </source>
</evidence>
<evidence type="ECO:0000256" key="4">
    <source>
        <dbReference type="ARBA" id="ARBA00022729"/>
    </source>
</evidence>
<evidence type="ECO:0000256" key="3">
    <source>
        <dbReference type="ARBA" id="ARBA00022448"/>
    </source>
</evidence>
<keyword evidence="3" id="KW-0813">Transport</keyword>
<sequence length="337" mass="37317">MKKIIWLVGLLALMFVFAGCGNTDKSGAENTKKDTEVSAPEKEKSDEKSKAKEAKDTNGERTIEYLGKQYTVPEKVERIVITGAIEALEDAVVLDVHPVGAVTFGGEFPEIYKSITDKAESIGEKTQPNFETILKLKPDVILGTAKFPEEVVQKLEKIAPTILVSHHAVNWEANLHLLAELSGKQKEAEKEIEQYQKAVETAKSQIAEVQDKNVLAVRIRGGQVFIYPEAVFFNPVLYDDLGLKLPDEVAAAKAQENISVEQLARINPDYLFIQFADDENADNENALDELLNNPIVKNMNAVKNDNVFVNVIDPLAQGSSAWGRMHFLEAALKELVK</sequence>
<evidence type="ECO:0000256" key="1">
    <source>
        <dbReference type="ARBA" id="ARBA00004193"/>
    </source>
</evidence>
<keyword evidence="12" id="KW-1185">Reference proteome</keyword>
<dbReference type="PROSITE" id="PS50983">
    <property type="entry name" value="FE_B12_PBP"/>
    <property type="match status" value="1"/>
</dbReference>
<feature type="region of interest" description="Disordered" evidence="8">
    <location>
        <begin position="26"/>
        <end position="56"/>
    </location>
</feature>
<dbReference type="PROSITE" id="PS51257">
    <property type="entry name" value="PROKAR_LIPOPROTEIN"/>
    <property type="match status" value="1"/>
</dbReference>
<dbReference type="Proteomes" id="UP001223586">
    <property type="component" value="Unassembled WGS sequence"/>
</dbReference>
<keyword evidence="5" id="KW-0564">Palmitate</keyword>
<keyword evidence="7" id="KW-0175">Coiled coil</keyword>
<evidence type="ECO:0000313" key="11">
    <source>
        <dbReference type="EMBL" id="MDQ0177766.1"/>
    </source>
</evidence>
<reference evidence="11 12" key="1">
    <citation type="submission" date="2023-07" db="EMBL/GenBank/DDBJ databases">
        <title>Genomic Encyclopedia of Type Strains, Phase IV (KMG-IV): sequencing the most valuable type-strain genomes for metagenomic binning, comparative biology and taxonomic classification.</title>
        <authorList>
            <person name="Goeker M."/>
        </authorList>
    </citation>
    <scope>NUCLEOTIDE SEQUENCE [LARGE SCALE GENOMIC DNA]</scope>
    <source>
        <strain evidence="11 12">DSM 23837</strain>
    </source>
</reference>
<dbReference type="RefSeq" id="WP_307232050.1">
    <property type="nucleotide sequence ID" value="NZ_JAUSTT010000027.1"/>
</dbReference>
<keyword evidence="4 9" id="KW-0732">Signal</keyword>